<protein>
    <submittedName>
        <fullName evidence="1">Uncharacterized protein</fullName>
    </submittedName>
</protein>
<reference evidence="1" key="1">
    <citation type="submission" date="2021-05" db="EMBL/GenBank/DDBJ databases">
        <title>Diversity, taxonomy and evolution of archaeal viruses of the class Caudoviricetes.</title>
        <authorList>
            <person name="Liu Y."/>
            <person name="Demina T.A."/>
            <person name="Roux S."/>
            <person name="Aiewsakun P."/>
            <person name="Kazlauskas D."/>
            <person name="Simmonds P."/>
            <person name="Prangishvili D."/>
            <person name="Oksanen H.M."/>
            <person name="Krupovic M."/>
        </authorList>
    </citation>
    <scope>NUCLEOTIDE SEQUENCE</scope>
    <source>
        <strain evidence="1">HATV-2/44</strain>
    </source>
</reference>
<evidence type="ECO:0000313" key="1">
    <source>
        <dbReference type="EMBL" id="UBF23242.1"/>
    </source>
</evidence>
<gene>
    <name evidence="1" type="ORF">HATV-2_gp91</name>
</gene>
<proteinExistence type="predicted"/>
<sequence length="131" mass="14548">MSIAHNVENRLLACTQSTLCRLTPTWEKFITPYHVLPTVVENMTDAEIEAAVEEIREKHPTGTVVTIERAEDSSPWDAIVTGHGYTEQTPSGLLAESALGPHVMVSNCYEDYRNPIDGMCRAASVKPEHIR</sequence>
<keyword evidence="2" id="KW-1185">Reference proteome</keyword>
<evidence type="ECO:0000313" key="2">
    <source>
        <dbReference type="Proteomes" id="UP000827814"/>
    </source>
</evidence>
<organism evidence="1 2">
    <name type="scientific">Haloarcula tailed virus 2</name>
    <dbReference type="NCBI Taxonomy" id="2877989"/>
    <lineage>
        <taxon>Viruses</taxon>
        <taxon>Duplodnaviria</taxon>
        <taxon>Heunggongvirae</taxon>
        <taxon>Uroviricota</taxon>
        <taxon>Caudoviricetes</taxon>
        <taxon>Thumleimavirales</taxon>
        <taxon>Soleiviridae</taxon>
        <taxon>Eilatmyovirus</taxon>
        <taxon>Eilatmyovirus salis</taxon>
        <taxon>Eilatmyovirus HATV2</taxon>
    </lineage>
</organism>
<name>A0AAE8XZX6_9CAUD</name>
<dbReference type="Proteomes" id="UP000827814">
    <property type="component" value="Segment"/>
</dbReference>
<dbReference type="EMBL" id="MZ334525">
    <property type="protein sequence ID" value="UBF23242.1"/>
    <property type="molecule type" value="Genomic_DNA"/>
</dbReference>
<accession>A0AAE8XZX6</accession>